<evidence type="ECO:0000313" key="8">
    <source>
        <dbReference type="EMBL" id="CAB4759329.1"/>
    </source>
</evidence>
<accession>A0A6J6ULK0</accession>
<evidence type="ECO:0000256" key="5">
    <source>
        <dbReference type="ARBA" id="ARBA00022989"/>
    </source>
</evidence>
<evidence type="ECO:0000256" key="4">
    <source>
        <dbReference type="ARBA" id="ARBA00022692"/>
    </source>
</evidence>
<dbReference type="InterPro" id="IPR003524">
    <property type="entry name" value="PNAcMuramoyl-5peptid_Trfase"/>
</dbReference>
<evidence type="ECO:0000256" key="7">
    <source>
        <dbReference type="SAM" id="Phobius"/>
    </source>
</evidence>
<evidence type="ECO:0000256" key="6">
    <source>
        <dbReference type="ARBA" id="ARBA00023136"/>
    </source>
</evidence>
<dbReference type="PANTHER" id="PTHR22926">
    <property type="entry name" value="PHOSPHO-N-ACETYLMURAMOYL-PENTAPEPTIDE-TRANSFERASE"/>
    <property type="match status" value="1"/>
</dbReference>
<organism evidence="8">
    <name type="scientific">freshwater metagenome</name>
    <dbReference type="NCBI Taxonomy" id="449393"/>
    <lineage>
        <taxon>unclassified sequences</taxon>
        <taxon>metagenomes</taxon>
        <taxon>ecological metagenomes</taxon>
    </lineage>
</organism>
<dbReference type="NCBIfam" id="TIGR00445">
    <property type="entry name" value="mraY"/>
    <property type="match status" value="1"/>
</dbReference>
<evidence type="ECO:0000256" key="3">
    <source>
        <dbReference type="ARBA" id="ARBA00022679"/>
    </source>
</evidence>
<sequence length="343" mass="36410">MIRLLLAAGIATLVSAVGTKVLILWLSRRHIGQPIHEDVPQGHLVKAGTPTMGGIAIVAGVILGYGISNLYDGVFTWTGLLTVGAIAGAGFVGFLDDWIKVSQERNLGLSRRAKTFGLLAVAVAFAVLMLLKTNVHTTISFAQWSDLGWNLSKVGWATWAILIIYGATNAVNLTDGLDGLAAGSAGIVFAGYVIIGYWIFRYSGLYGINVGLDLAVVAAAMMGACAGFLWWNAAPAQIFMGDTGSLAIGMALAALALSSSTVLLLPILGLLFVIETVSVVLQVVSFKTTGRRIFRMAPIHHHFELVGWPETTVIVRFWMLTAACTALGLGLFYREFIRSGGLG</sequence>
<dbReference type="GO" id="GO:0005886">
    <property type="term" value="C:plasma membrane"/>
    <property type="evidence" value="ECO:0007669"/>
    <property type="project" value="TreeGrafter"/>
</dbReference>
<dbReference type="AlphaFoldDB" id="A0A6J6ULK0"/>
<keyword evidence="3" id="KW-0808">Transferase</keyword>
<protein>
    <submittedName>
        <fullName evidence="8">Unannotated protein</fullName>
    </submittedName>
</protein>
<evidence type="ECO:0000256" key="2">
    <source>
        <dbReference type="ARBA" id="ARBA00005583"/>
    </source>
</evidence>
<feature type="transmembrane region" description="Helical" evidence="7">
    <location>
        <begin position="180"/>
        <end position="200"/>
    </location>
</feature>
<feature type="transmembrane region" description="Helical" evidence="7">
    <location>
        <begin position="263"/>
        <end position="286"/>
    </location>
</feature>
<gene>
    <name evidence="8" type="ORF">UFOPK2766_02123</name>
    <name evidence="9" type="ORF">UFOPK3519_01777</name>
</gene>
<evidence type="ECO:0000256" key="1">
    <source>
        <dbReference type="ARBA" id="ARBA00004141"/>
    </source>
</evidence>
<dbReference type="CDD" id="cd06852">
    <property type="entry name" value="GT_MraY"/>
    <property type="match status" value="1"/>
</dbReference>
<keyword evidence="4 7" id="KW-0812">Transmembrane</keyword>
<dbReference type="PROSITE" id="PS01347">
    <property type="entry name" value="MRAY_1"/>
    <property type="match status" value="1"/>
</dbReference>
<proteinExistence type="inferred from homology"/>
<feature type="transmembrane region" description="Helical" evidence="7">
    <location>
        <begin position="154"/>
        <end position="173"/>
    </location>
</feature>
<dbReference type="Pfam" id="PF10555">
    <property type="entry name" value="MraY_sig1"/>
    <property type="match status" value="1"/>
</dbReference>
<dbReference type="HAMAP" id="MF_00038">
    <property type="entry name" value="MraY"/>
    <property type="match status" value="1"/>
</dbReference>
<dbReference type="InterPro" id="IPR018480">
    <property type="entry name" value="PNAcMuramoyl-5peptid_Trfase_CS"/>
</dbReference>
<name>A0A6J6ULK0_9ZZZZ</name>
<dbReference type="GO" id="GO:0008963">
    <property type="term" value="F:phospho-N-acetylmuramoyl-pentapeptide-transferase activity"/>
    <property type="evidence" value="ECO:0007669"/>
    <property type="project" value="InterPro"/>
</dbReference>
<dbReference type="GO" id="GO:0071555">
    <property type="term" value="P:cell wall organization"/>
    <property type="evidence" value="ECO:0007669"/>
    <property type="project" value="TreeGrafter"/>
</dbReference>
<dbReference type="Pfam" id="PF00953">
    <property type="entry name" value="Glycos_transf_4"/>
    <property type="match status" value="1"/>
</dbReference>
<comment type="similarity">
    <text evidence="2">Belongs to the glycosyltransferase 4 family. MraY subfamily.</text>
</comment>
<evidence type="ECO:0000313" key="9">
    <source>
        <dbReference type="EMBL" id="CAB4917747.1"/>
    </source>
</evidence>
<feature type="transmembrane region" description="Helical" evidence="7">
    <location>
        <begin position="206"/>
        <end position="231"/>
    </location>
</feature>
<dbReference type="InterPro" id="IPR000715">
    <property type="entry name" value="Glycosyl_transferase_4"/>
</dbReference>
<feature type="transmembrane region" description="Helical" evidence="7">
    <location>
        <begin position="116"/>
        <end position="134"/>
    </location>
</feature>
<dbReference type="EMBL" id="CAEZYU010000139">
    <property type="protein sequence ID" value="CAB4759329.1"/>
    <property type="molecule type" value="Genomic_DNA"/>
</dbReference>
<keyword evidence="6 7" id="KW-0472">Membrane</keyword>
<feature type="transmembrane region" description="Helical" evidence="7">
    <location>
        <begin position="313"/>
        <end position="333"/>
    </location>
</feature>
<dbReference type="GO" id="GO:0044038">
    <property type="term" value="P:cell wall macromolecule biosynthetic process"/>
    <property type="evidence" value="ECO:0007669"/>
    <property type="project" value="TreeGrafter"/>
</dbReference>
<keyword evidence="5 7" id="KW-1133">Transmembrane helix</keyword>
<feature type="transmembrane region" description="Helical" evidence="7">
    <location>
        <begin position="74"/>
        <end position="95"/>
    </location>
</feature>
<dbReference type="EMBL" id="CAFBMG010000203">
    <property type="protein sequence ID" value="CAB4917747.1"/>
    <property type="molecule type" value="Genomic_DNA"/>
</dbReference>
<dbReference type="PANTHER" id="PTHR22926:SF5">
    <property type="entry name" value="PHOSPHO-N-ACETYLMURAMOYL-PENTAPEPTIDE-TRANSFERASE HOMOLOG"/>
    <property type="match status" value="1"/>
</dbReference>
<feature type="transmembrane region" description="Helical" evidence="7">
    <location>
        <begin position="47"/>
        <end position="68"/>
    </location>
</feature>
<comment type="subcellular location">
    <subcellularLocation>
        <location evidence="1">Membrane</location>
        <topology evidence="1">Multi-pass membrane protein</topology>
    </subcellularLocation>
</comment>
<feature type="transmembrane region" description="Helical" evidence="7">
    <location>
        <begin position="6"/>
        <end position="26"/>
    </location>
</feature>
<dbReference type="PROSITE" id="PS01348">
    <property type="entry name" value="MRAY_2"/>
    <property type="match status" value="1"/>
</dbReference>
<reference evidence="8" key="1">
    <citation type="submission" date="2020-05" db="EMBL/GenBank/DDBJ databases">
        <authorList>
            <person name="Chiriac C."/>
            <person name="Salcher M."/>
            <person name="Ghai R."/>
            <person name="Kavagutti S V."/>
        </authorList>
    </citation>
    <scope>NUCLEOTIDE SEQUENCE</scope>
</reference>